<gene>
    <name evidence="2" type="ORF">A3H70_05490</name>
</gene>
<name>A0A1G2BV80_9BACT</name>
<proteinExistence type="predicted"/>
<sequence length="144" mass="16218">MKKDKLRLIGMSILACLVLLTSLLYGIEMAKRGRINFGGSLALIILLIAILFMIYFIKHKYSDVRKGLPLDDERSKKVMTQAAAMTFYISLYWLLAISFFESFFAKMFGVIKLDAGQVVGGGIAGMSIIFIIAWIYYQSKGRLL</sequence>
<dbReference type="Proteomes" id="UP000178109">
    <property type="component" value="Unassembled WGS sequence"/>
</dbReference>
<accession>A0A1G2BV80</accession>
<dbReference type="AlphaFoldDB" id="A0A1G2BV80"/>
<feature type="transmembrane region" description="Helical" evidence="1">
    <location>
        <begin position="78"/>
        <end position="99"/>
    </location>
</feature>
<protein>
    <recommendedName>
        <fullName evidence="4">DUF2178 domain-containing protein</fullName>
    </recommendedName>
</protein>
<organism evidence="2 3">
    <name type="scientific">Candidatus Komeilibacteria bacterium RIFCSPLOWO2_02_FULL_48_11</name>
    <dbReference type="NCBI Taxonomy" id="1798553"/>
    <lineage>
        <taxon>Bacteria</taxon>
        <taxon>Candidatus Komeiliibacteriota</taxon>
    </lineage>
</organism>
<comment type="caution">
    <text evidence="2">The sequence shown here is derived from an EMBL/GenBank/DDBJ whole genome shotgun (WGS) entry which is preliminary data.</text>
</comment>
<dbReference type="EMBL" id="MHKO01000006">
    <property type="protein sequence ID" value="OGY93064.1"/>
    <property type="molecule type" value="Genomic_DNA"/>
</dbReference>
<evidence type="ECO:0000313" key="3">
    <source>
        <dbReference type="Proteomes" id="UP000178109"/>
    </source>
</evidence>
<feature type="transmembrane region" description="Helical" evidence="1">
    <location>
        <begin position="36"/>
        <end position="57"/>
    </location>
</feature>
<evidence type="ECO:0008006" key="4">
    <source>
        <dbReference type="Google" id="ProtNLM"/>
    </source>
</evidence>
<feature type="transmembrane region" description="Helical" evidence="1">
    <location>
        <begin position="119"/>
        <end position="137"/>
    </location>
</feature>
<keyword evidence="1" id="KW-0472">Membrane</keyword>
<evidence type="ECO:0000256" key="1">
    <source>
        <dbReference type="SAM" id="Phobius"/>
    </source>
</evidence>
<keyword evidence="1" id="KW-1133">Transmembrane helix</keyword>
<dbReference type="STRING" id="1798553.A3H70_05490"/>
<keyword evidence="1" id="KW-0812">Transmembrane</keyword>
<dbReference type="Pfam" id="PF09946">
    <property type="entry name" value="DUF2178"/>
    <property type="match status" value="1"/>
</dbReference>
<evidence type="ECO:0000313" key="2">
    <source>
        <dbReference type="EMBL" id="OGY93064.1"/>
    </source>
</evidence>
<dbReference type="InterPro" id="IPR019235">
    <property type="entry name" value="DUF2178_TM"/>
</dbReference>
<reference evidence="2 3" key="1">
    <citation type="journal article" date="2016" name="Nat. Commun.">
        <title>Thousands of microbial genomes shed light on interconnected biogeochemical processes in an aquifer system.</title>
        <authorList>
            <person name="Anantharaman K."/>
            <person name="Brown C.T."/>
            <person name="Hug L.A."/>
            <person name="Sharon I."/>
            <person name="Castelle C.J."/>
            <person name="Probst A.J."/>
            <person name="Thomas B.C."/>
            <person name="Singh A."/>
            <person name="Wilkins M.J."/>
            <person name="Karaoz U."/>
            <person name="Brodie E.L."/>
            <person name="Williams K.H."/>
            <person name="Hubbard S.S."/>
            <person name="Banfield J.F."/>
        </authorList>
    </citation>
    <scope>NUCLEOTIDE SEQUENCE [LARGE SCALE GENOMIC DNA]</scope>
</reference>